<protein>
    <submittedName>
        <fullName evidence="2">Uncharacterized protein</fullName>
    </submittedName>
</protein>
<organism evidence="2 3">
    <name type="scientific">Cylindrodendrum hubeiense</name>
    <dbReference type="NCBI Taxonomy" id="595255"/>
    <lineage>
        <taxon>Eukaryota</taxon>
        <taxon>Fungi</taxon>
        <taxon>Dikarya</taxon>
        <taxon>Ascomycota</taxon>
        <taxon>Pezizomycotina</taxon>
        <taxon>Sordariomycetes</taxon>
        <taxon>Hypocreomycetidae</taxon>
        <taxon>Hypocreales</taxon>
        <taxon>Nectriaceae</taxon>
        <taxon>Cylindrodendrum</taxon>
    </lineage>
</organism>
<accession>A0A9P5GTG2</accession>
<keyword evidence="1" id="KW-1133">Transmembrane helix</keyword>
<dbReference type="EMBL" id="JAANBB010000857">
    <property type="protein sequence ID" value="KAF7532990.1"/>
    <property type="molecule type" value="Genomic_DNA"/>
</dbReference>
<evidence type="ECO:0000313" key="2">
    <source>
        <dbReference type="EMBL" id="KAF7532990.1"/>
    </source>
</evidence>
<sequence length="136" mass="14686">MTPLSNGSSYNRNVILSNYRFIHDPKAEIDLVEGKDKISGAWHVHIVKTEDGKRTKVTTETATELHYALGLLHEKSAEALHQYTSTTGFDFPPTVTSSKRIVVRGGVAGARAPSEVIALCGGGVASVVVAVWLARR</sequence>
<comment type="caution">
    <text evidence="2">The sequence shown here is derived from an EMBL/GenBank/DDBJ whole genome shotgun (WGS) entry which is preliminary data.</text>
</comment>
<evidence type="ECO:0000256" key="1">
    <source>
        <dbReference type="SAM" id="Phobius"/>
    </source>
</evidence>
<dbReference type="AlphaFoldDB" id="A0A9P5GTG2"/>
<proteinExistence type="predicted"/>
<gene>
    <name evidence="2" type="ORF">G7Z17_g13578</name>
</gene>
<dbReference type="Proteomes" id="UP000722485">
    <property type="component" value="Unassembled WGS sequence"/>
</dbReference>
<keyword evidence="3" id="KW-1185">Reference proteome</keyword>
<feature type="transmembrane region" description="Helical" evidence="1">
    <location>
        <begin position="116"/>
        <end position="134"/>
    </location>
</feature>
<name>A0A9P5GTG2_9HYPO</name>
<reference evidence="2" key="1">
    <citation type="submission" date="2020-03" db="EMBL/GenBank/DDBJ databases">
        <title>Draft Genome Sequence of Cylindrodendrum hubeiense.</title>
        <authorList>
            <person name="Buettner E."/>
            <person name="Kellner H."/>
        </authorList>
    </citation>
    <scope>NUCLEOTIDE SEQUENCE</scope>
    <source>
        <strain evidence="2">IHI 201604</strain>
    </source>
</reference>
<dbReference type="OrthoDB" id="5148182at2759"/>
<evidence type="ECO:0000313" key="3">
    <source>
        <dbReference type="Proteomes" id="UP000722485"/>
    </source>
</evidence>
<keyword evidence="1" id="KW-0812">Transmembrane</keyword>
<keyword evidence="1" id="KW-0472">Membrane</keyword>